<evidence type="ECO:0000313" key="2">
    <source>
        <dbReference type="EMBL" id="MBI3015954.1"/>
    </source>
</evidence>
<evidence type="ECO:0000313" key="3">
    <source>
        <dbReference type="Proteomes" id="UP000741360"/>
    </source>
</evidence>
<gene>
    <name evidence="2" type="ORF">HYY65_13065</name>
</gene>
<evidence type="ECO:0000256" key="1">
    <source>
        <dbReference type="SAM" id="MobiDB-lite"/>
    </source>
</evidence>
<dbReference type="AlphaFoldDB" id="A0A932M1X5"/>
<proteinExistence type="predicted"/>
<organism evidence="2 3">
    <name type="scientific">Tectimicrobiota bacterium</name>
    <dbReference type="NCBI Taxonomy" id="2528274"/>
    <lineage>
        <taxon>Bacteria</taxon>
        <taxon>Pseudomonadati</taxon>
        <taxon>Nitrospinota/Tectimicrobiota group</taxon>
        <taxon>Candidatus Tectimicrobiota</taxon>
    </lineage>
</organism>
<feature type="non-terminal residue" evidence="2">
    <location>
        <position position="114"/>
    </location>
</feature>
<feature type="region of interest" description="Disordered" evidence="1">
    <location>
        <begin position="33"/>
        <end position="58"/>
    </location>
</feature>
<reference evidence="2" key="1">
    <citation type="submission" date="2020-07" db="EMBL/GenBank/DDBJ databases">
        <title>Huge and variable diversity of episymbiotic CPR bacteria and DPANN archaea in groundwater ecosystems.</title>
        <authorList>
            <person name="He C.Y."/>
            <person name="Keren R."/>
            <person name="Whittaker M."/>
            <person name="Farag I.F."/>
            <person name="Doudna J."/>
            <person name="Cate J.H.D."/>
            <person name="Banfield J.F."/>
        </authorList>
    </citation>
    <scope>NUCLEOTIDE SEQUENCE</scope>
    <source>
        <strain evidence="2">NC_groundwater_717_Ag_S-0.2um_59_8</strain>
    </source>
</reference>
<comment type="caution">
    <text evidence="2">The sequence shown here is derived from an EMBL/GenBank/DDBJ whole genome shotgun (WGS) entry which is preliminary data.</text>
</comment>
<dbReference type="EMBL" id="JACPSX010000250">
    <property type="protein sequence ID" value="MBI3015954.1"/>
    <property type="molecule type" value="Genomic_DNA"/>
</dbReference>
<accession>A0A932M1X5</accession>
<sequence>MSKNTWNPWKMTAIGMALVVVTALVTGLVVASRSQKKEAPVPTVSRQPARQAAPRPTATDIAACNEYAKSVAGDKTAQTVTDALIGGALGAGVGAATGEIAGGGRRTGRGAAIG</sequence>
<feature type="compositionally biased region" description="Low complexity" evidence="1">
    <location>
        <begin position="46"/>
        <end position="58"/>
    </location>
</feature>
<name>A0A932M1X5_UNCTE</name>
<protein>
    <submittedName>
        <fullName evidence="2">Uncharacterized protein</fullName>
    </submittedName>
</protein>
<dbReference type="Proteomes" id="UP000741360">
    <property type="component" value="Unassembled WGS sequence"/>
</dbReference>